<comment type="caution">
    <text evidence="1">The sequence shown here is derived from an EMBL/GenBank/DDBJ whole genome shotgun (WGS) entry which is preliminary data.</text>
</comment>
<evidence type="ECO:0000313" key="1">
    <source>
        <dbReference type="EMBL" id="GEP11124.1"/>
    </source>
</evidence>
<dbReference type="AlphaFoldDB" id="A0A512JMG9"/>
<protein>
    <submittedName>
        <fullName evidence="1">Uncharacterized protein</fullName>
    </submittedName>
</protein>
<sequence>MGRRNPIDPERMGQIAGKVAVEILDEIEDAKVSEILSRWDELKALMPTAFEIAQAAREALLKKGYGA</sequence>
<evidence type="ECO:0000313" key="2">
    <source>
        <dbReference type="Proteomes" id="UP000321750"/>
    </source>
</evidence>
<proteinExistence type="predicted"/>
<accession>A0A512JMG9</accession>
<organism evidence="1 2">
    <name type="scientific">Methylobacterium gnaphalii</name>
    <dbReference type="NCBI Taxonomy" id="1010610"/>
    <lineage>
        <taxon>Bacteria</taxon>
        <taxon>Pseudomonadati</taxon>
        <taxon>Pseudomonadota</taxon>
        <taxon>Alphaproteobacteria</taxon>
        <taxon>Hyphomicrobiales</taxon>
        <taxon>Methylobacteriaceae</taxon>
        <taxon>Methylobacterium</taxon>
    </lineage>
</organism>
<dbReference type="EMBL" id="BJZV01000015">
    <property type="protein sequence ID" value="GEP11124.1"/>
    <property type="molecule type" value="Genomic_DNA"/>
</dbReference>
<name>A0A512JMG9_9HYPH</name>
<reference evidence="1 2" key="1">
    <citation type="submission" date="2019-07" db="EMBL/GenBank/DDBJ databases">
        <title>Whole genome shotgun sequence of Methylobacterium gnaphalii NBRC 107716.</title>
        <authorList>
            <person name="Hosoyama A."/>
            <person name="Uohara A."/>
            <person name="Ohji S."/>
            <person name="Ichikawa N."/>
        </authorList>
    </citation>
    <scope>NUCLEOTIDE SEQUENCE [LARGE SCALE GENOMIC DNA]</scope>
    <source>
        <strain evidence="1 2">NBRC 107716</strain>
    </source>
</reference>
<dbReference type="Proteomes" id="UP000321750">
    <property type="component" value="Unassembled WGS sequence"/>
</dbReference>
<gene>
    <name evidence="1" type="ORF">MGN01_29690</name>
</gene>
<keyword evidence="2" id="KW-1185">Reference proteome</keyword>